<dbReference type="EMBL" id="JAAKZV010000010">
    <property type="protein sequence ID" value="NGN63167.1"/>
    <property type="molecule type" value="Genomic_DNA"/>
</dbReference>
<comment type="caution">
    <text evidence="2">The sequence shown here is derived from an EMBL/GenBank/DDBJ whole genome shotgun (WGS) entry which is preliminary data.</text>
</comment>
<name>A0A6G4TVU6_9ACTN</name>
<evidence type="ECO:0000313" key="3">
    <source>
        <dbReference type="Proteomes" id="UP000481583"/>
    </source>
</evidence>
<accession>A0A6G4TVU6</accession>
<gene>
    <name evidence="2" type="ORF">G5C51_04495</name>
</gene>
<organism evidence="2 3">
    <name type="scientific">Streptomyces coryli</name>
    <dbReference type="NCBI Taxonomy" id="1128680"/>
    <lineage>
        <taxon>Bacteria</taxon>
        <taxon>Bacillati</taxon>
        <taxon>Actinomycetota</taxon>
        <taxon>Actinomycetes</taxon>
        <taxon>Kitasatosporales</taxon>
        <taxon>Streptomycetaceae</taxon>
        <taxon>Streptomyces</taxon>
    </lineage>
</organism>
<dbReference type="RefSeq" id="WP_165231995.1">
    <property type="nucleotide sequence ID" value="NZ_JAAKZV010000010.1"/>
</dbReference>
<protein>
    <submittedName>
        <fullName evidence="2">Uncharacterized protein</fullName>
    </submittedName>
</protein>
<evidence type="ECO:0000256" key="1">
    <source>
        <dbReference type="SAM" id="MobiDB-lite"/>
    </source>
</evidence>
<sequence>MTTAAEHPGTPPTRSPYRIEPDEGPQTIGELKAALAAIDPAELAAFTARLDAVRTTDASSLDAIRALITEYRHVWVLRTHPDIQAAINASVDPSAPRYTLEQLLGEDPTA</sequence>
<feature type="region of interest" description="Disordered" evidence="1">
    <location>
        <begin position="1"/>
        <end position="24"/>
    </location>
</feature>
<proteinExistence type="predicted"/>
<keyword evidence="3" id="KW-1185">Reference proteome</keyword>
<dbReference type="AlphaFoldDB" id="A0A6G4TVU6"/>
<dbReference type="Proteomes" id="UP000481583">
    <property type="component" value="Unassembled WGS sequence"/>
</dbReference>
<evidence type="ECO:0000313" key="2">
    <source>
        <dbReference type="EMBL" id="NGN63167.1"/>
    </source>
</evidence>
<reference evidence="2 3" key="1">
    <citation type="submission" date="2020-02" db="EMBL/GenBank/DDBJ databases">
        <title>Whole-genome analyses of novel actinobacteria.</title>
        <authorList>
            <person name="Sahin N."/>
        </authorList>
    </citation>
    <scope>NUCLEOTIDE SEQUENCE [LARGE SCALE GENOMIC DNA]</scope>
    <source>
        <strain evidence="2 3">A7024</strain>
    </source>
</reference>